<organism evidence="3 4">
    <name type="scientific">Loxostege sticticalis</name>
    <name type="common">Beet webworm moth</name>
    <dbReference type="NCBI Taxonomy" id="481309"/>
    <lineage>
        <taxon>Eukaryota</taxon>
        <taxon>Metazoa</taxon>
        <taxon>Ecdysozoa</taxon>
        <taxon>Arthropoda</taxon>
        <taxon>Hexapoda</taxon>
        <taxon>Insecta</taxon>
        <taxon>Pterygota</taxon>
        <taxon>Neoptera</taxon>
        <taxon>Endopterygota</taxon>
        <taxon>Lepidoptera</taxon>
        <taxon>Glossata</taxon>
        <taxon>Ditrysia</taxon>
        <taxon>Pyraloidea</taxon>
        <taxon>Crambidae</taxon>
        <taxon>Pyraustinae</taxon>
        <taxon>Loxostege</taxon>
    </lineage>
</organism>
<dbReference type="Proteomes" id="UP001549920">
    <property type="component" value="Unassembled WGS sequence"/>
</dbReference>
<accession>A0ABR3H791</accession>
<sequence length="437" mass="47910">MQALGHRTILQGNLNHCRAAQDLMAQTMASWTASLAVVAEPYSIPSNWLGDLDSLVAIVPRPSTDSPPLSLIERGHGYVAAMWGEIAVMGVYFSPNRQLAEFEAYLAYLAPAVARMPPGQVAVLGDLNARSMAWGDRVTKPKGRVLELWATTVGLSLLNRGNTYTCVRRRGGSIDWFGQPTGPDVDDAALRLRGAMTEVCDASMPRSHRPPPKKAVYWWSTDLEDLRVACLGALRSYRRYRRRAQGHAEEEDRLYAAYCDAKKVLRAAIGAAKDAAREEMLESLNDDPWGRPYKAVRNKLRPIGPPLTETLQPDLLERVMRALFPDRTPYTPPRMDPPRGSREPASGFDPVSAEEFDNASDCLRSKRTAPGPDGVPARVVAIAAKEMGGRFRDLFDLRGREVPEALEGGATVPPPERGATGGLPFGVPPHRPSRRGG</sequence>
<evidence type="ECO:0000256" key="1">
    <source>
        <dbReference type="SAM" id="MobiDB-lite"/>
    </source>
</evidence>
<dbReference type="Gene3D" id="3.60.10.10">
    <property type="entry name" value="Endonuclease/exonuclease/phosphatase"/>
    <property type="match status" value="1"/>
</dbReference>
<evidence type="ECO:0000313" key="4">
    <source>
        <dbReference type="Proteomes" id="UP001549920"/>
    </source>
</evidence>
<dbReference type="Pfam" id="PF14529">
    <property type="entry name" value="Exo_endo_phos_2"/>
    <property type="match status" value="1"/>
</dbReference>
<dbReference type="InterPro" id="IPR036691">
    <property type="entry name" value="Endo/exonu/phosph_ase_sf"/>
</dbReference>
<reference evidence="3 4" key="1">
    <citation type="submission" date="2024-06" db="EMBL/GenBank/DDBJ databases">
        <title>A chromosome-level genome assembly of beet webworm, Loxostege sticticalis.</title>
        <authorList>
            <person name="Zhang Y."/>
        </authorList>
    </citation>
    <scope>NUCLEOTIDE SEQUENCE [LARGE SCALE GENOMIC DNA]</scope>
    <source>
        <strain evidence="3">AQ026</strain>
        <tissue evidence="3">Whole body</tissue>
    </source>
</reference>
<dbReference type="SUPFAM" id="SSF56219">
    <property type="entry name" value="DNase I-like"/>
    <property type="match status" value="1"/>
</dbReference>
<feature type="region of interest" description="Disordered" evidence="1">
    <location>
        <begin position="326"/>
        <end position="351"/>
    </location>
</feature>
<protein>
    <recommendedName>
        <fullName evidence="2">Endonuclease/exonuclease/phosphatase domain-containing protein</fullName>
    </recommendedName>
</protein>
<dbReference type="CDD" id="cd09077">
    <property type="entry name" value="R1-I-EN"/>
    <property type="match status" value="1"/>
</dbReference>
<feature type="region of interest" description="Disordered" evidence="1">
    <location>
        <begin position="405"/>
        <end position="437"/>
    </location>
</feature>
<evidence type="ECO:0000259" key="2">
    <source>
        <dbReference type="Pfam" id="PF14529"/>
    </source>
</evidence>
<name>A0ABR3H791_LOXSC</name>
<feature type="domain" description="Endonuclease/exonuclease/phosphatase" evidence="2">
    <location>
        <begin position="88"/>
        <end position="174"/>
    </location>
</feature>
<gene>
    <name evidence="3" type="ORF">ABMA27_010008</name>
</gene>
<proteinExistence type="predicted"/>
<keyword evidence="4" id="KW-1185">Reference proteome</keyword>
<evidence type="ECO:0000313" key="3">
    <source>
        <dbReference type="EMBL" id="KAL0860663.1"/>
    </source>
</evidence>
<dbReference type="InterPro" id="IPR005135">
    <property type="entry name" value="Endo/exonuclease/phosphatase"/>
</dbReference>
<comment type="caution">
    <text evidence="3">The sequence shown here is derived from an EMBL/GenBank/DDBJ whole genome shotgun (WGS) entry which is preliminary data.</text>
</comment>
<dbReference type="EMBL" id="JBEUOH010000025">
    <property type="protein sequence ID" value="KAL0860663.1"/>
    <property type="molecule type" value="Genomic_DNA"/>
</dbReference>